<evidence type="ECO:0000313" key="6">
    <source>
        <dbReference type="Proteomes" id="UP000759131"/>
    </source>
</evidence>
<proteinExistence type="inferred from homology"/>
<keyword evidence="4" id="KW-0503">Monooxygenase</keyword>
<sequence length="215" mass="24732">MDAKRLAEAEGKPGFECLIDNNIAAVVMDMYLAGTDTIYTTLVWNLLFMVYYSDWQQIMRNEVNDRLGDRAPVVTDKHHLHNVMAFVYETIRWRNAGPMGAPHMTLSDTILGGKYPVPGQTILIIHLWHILTNDKYFTNADQFKPERFIDEHGQFNSIESSAYIPFGTGRHGRAYLIVSVLENRTVLIYPVLWQRNVKTVREWGEENKEGLIPFG</sequence>
<accession>A0A7R9PV15</accession>
<dbReference type="InterPro" id="IPR036396">
    <property type="entry name" value="Cyt_P450_sf"/>
</dbReference>
<dbReference type="InterPro" id="IPR002401">
    <property type="entry name" value="Cyt_P450_E_grp-I"/>
</dbReference>
<dbReference type="EMBL" id="OC854989">
    <property type="protein sequence ID" value="CAD7620957.1"/>
    <property type="molecule type" value="Genomic_DNA"/>
</dbReference>
<keyword evidence="3" id="KW-0408">Iron</keyword>
<dbReference type="PRINTS" id="PR00463">
    <property type="entry name" value="EP450I"/>
</dbReference>
<dbReference type="Proteomes" id="UP000759131">
    <property type="component" value="Unassembled WGS sequence"/>
</dbReference>
<dbReference type="GO" id="GO:0005506">
    <property type="term" value="F:iron ion binding"/>
    <property type="evidence" value="ECO:0007669"/>
    <property type="project" value="InterPro"/>
</dbReference>
<organism evidence="5">
    <name type="scientific">Medioppia subpectinata</name>
    <dbReference type="NCBI Taxonomy" id="1979941"/>
    <lineage>
        <taxon>Eukaryota</taxon>
        <taxon>Metazoa</taxon>
        <taxon>Ecdysozoa</taxon>
        <taxon>Arthropoda</taxon>
        <taxon>Chelicerata</taxon>
        <taxon>Arachnida</taxon>
        <taxon>Acari</taxon>
        <taxon>Acariformes</taxon>
        <taxon>Sarcoptiformes</taxon>
        <taxon>Oribatida</taxon>
        <taxon>Brachypylina</taxon>
        <taxon>Oppioidea</taxon>
        <taxon>Oppiidae</taxon>
        <taxon>Medioppia</taxon>
    </lineage>
</organism>
<dbReference type="Pfam" id="PF00067">
    <property type="entry name" value="p450"/>
    <property type="match status" value="1"/>
</dbReference>
<dbReference type="GO" id="GO:0008395">
    <property type="term" value="F:steroid hydroxylase activity"/>
    <property type="evidence" value="ECO:0007669"/>
    <property type="project" value="TreeGrafter"/>
</dbReference>
<dbReference type="OrthoDB" id="6156028at2759"/>
<evidence type="ECO:0000256" key="2">
    <source>
        <dbReference type="ARBA" id="ARBA00022723"/>
    </source>
</evidence>
<dbReference type="Gene3D" id="1.10.630.10">
    <property type="entry name" value="Cytochrome P450"/>
    <property type="match status" value="1"/>
</dbReference>
<dbReference type="EMBL" id="CAJPIZ010000414">
    <property type="protein sequence ID" value="CAG2101387.1"/>
    <property type="molecule type" value="Genomic_DNA"/>
</dbReference>
<keyword evidence="2" id="KW-0479">Metal-binding</keyword>
<name>A0A7R9PV15_9ACAR</name>
<evidence type="ECO:0000256" key="4">
    <source>
        <dbReference type="ARBA" id="ARBA00023033"/>
    </source>
</evidence>
<evidence type="ECO:0000256" key="1">
    <source>
        <dbReference type="ARBA" id="ARBA00010617"/>
    </source>
</evidence>
<dbReference type="GO" id="GO:0006805">
    <property type="term" value="P:xenobiotic metabolic process"/>
    <property type="evidence" value="ECO:0007669"/>
    <property type="project" value="TreeGrafter"/>
</dbReference>
<dbReference type="PANTHER" id="PTHR24300">
    <property type="entry name" value="CYTOCHROME P450 508A4-RELATED"/>
    <property type="match status" value="1"/>
</dbReference>
<keyword evidence="6" id="KW-1185">Reference proteome</keyword>
<evidence type="ECO:0000256" key="3">
    <source>
        <dbReference type="ARBA" id="ARBA00023004"/>
    </source>
</evidence>
<dbReference type="InterPro" id="IPR050182">
    <property type="entry name" value="Cytochrome_P450_fam2"/>
</dbReference>
<dbReference type="PANTHER" id="PTHR24300:SF397">
    <property type="entry name" value="CYTOCHROME P450 2U1"/>
    <property type="match status" value="1"/>
</dbReference>
<protein>
    <recommendedName>
        <fullName evidence="7">Cytochrome P450</fullName>
    </recommendedName>
</protein>
<reference evidence="5" key="1">
    <citation type="submission" date="2020-11" db="EMBL/GenBank/DDBJ databases">
        <authorList>
            <person name="Tran Van P."/>
        </authorList>
    </citation>
    <scope>NUCLEOTIDE SEQUENCE</scope>
</reference>
<dbReference type="GO" id="GO:0006082">
    <property type="term" value="P:organic acid metabolic process"/>
    <property type="evidence" value="ECO:0007669"/>
    <property type="project" value="TreeGrafter"/>
</dbReference>
<dbReference type="AlphaFoldDB" id="A0A7R9PV15"/>
<keyword evidence="4" id="KW-0560">Oxidoreductase</keyword>
<gene>
    <name evidence="5" type="ORF">OSB1V03_LOCUS1437</name>
</gene>
<dbReference type="InterPro" id="IPR001128">
    <property type="entry name" value="Cyt_P450"/>
</dbReference>
<comment type="similarity">
    <text evidence="1">Belongs to the cytochrome P450 family.</text>
</comment>
<evidence type="ECO:0008006" key="7">
    <source>
        <dbReference type="Google" id="ProtNLM"/>
    </source>
</evidence>
<dbReference type="GO" id="GO:0016712">
    <property type="term" value="F:oxidoreductase activity, acting on paired donors, with incorporation or reduction of molecular oxygen, reduced flavin or flavoprotein as one donor, and incorporation of one atom of oxygen"/>
    <property type="evidence" value="ECO:0007669"/>
    <property type="project" value="TreeGrafter"/>
</dbReference>
<dbReference type="SUPFAM" id="SSF48264">
    <property type="entry name" value="Cytochrome P450"/>
    <property type="match status" value="1"/>
</dbReference>
<evidence type="ECO:0000313" key="5">
    <source>
        <dbReference type="EMBL" id="CAD7620957.1"/>
    </source>
</evidence>
<dbReference type="GO" id="GO:0005737">
    <property type="term" value="C:cytoplasm"/>
    <property type="evidence" value="ECO:0007669"/>
    <property type="project" value="TreeGrafter"/>
</dbReference>
<dbReference type="GO" id="GO:0020037">
    <property type="term" value="F:heme binding"/>
    <property type="evidence" value="ECO:0007669"/>
    <property type="project" value="InterPro"/>
</dbReference>